<organism evidence="4">
    <name type="scientific">Thiolapillus brandeum</name>
    <dbReference type="NCBI Taxonomy" id="1076588"/>
    <lineage>
        <taxon>Bacteria</taxon>
        <taxon>Pseudomonadati</taxon>
        <taxon>Pseudomonadota</taxon>
        <taxon>Gammaproteobacteria</taxon>
        <taxon>Chromatiales</taxon>
        <taxon>Sedimenticolaceae</taxon>
        <taxon>Thiolapillus</taxon>
    </lineage>
</organism>
<comment type="caution">
    <text evidence="4">The sequence shown here is derived from an EMBL/GenBank/DDBJ whole genome shotgun (WGS) entry which is preliminary data.</text>
</comment>
<evidence type="ECO:0000256" key="1">
    <source>
        <dbReference type="ARBA" id="ARBA00007734"/>
    </source>
</evidence>
<dbReference type="InterPro" id="IPR008258">
    <property type="entry name" value="Transglycosylase_SLT_dom_1"/>
</dbReference>
<comment type="similarity">
    <text evidence="1">Belongs to the transglycosylase Slt family.</text>
</comment>
<feature type="signal peptide" evidence="2">
    <location>
        <begin position="1"/>
        <end position="19"/>
    </location>
</feature>
<dbReference type="PANTHER" id="PTHR37423">
    <property type="entry name" value="SOLUBLE LYTIC MUREIN TRANSGLYCOSYLASE-RELATED"/>
    <property type="match status" value="1"/>
</dbReference>
<dbReference type="EMBL" id="DRCV01000112">
    <property type="protein sequence ID" value="HDK37869.1"/>
    <property type="molecule type" value="Genomic_DNA"/>
</dbReference>
<reference evidence="4" key="1">
    <citation type="journal article" date="2020" name="mSystems">
        <title>Genome- and Community-Level Interaction Insights into Carbon Utilization and Element Cycling Functions of Hydrothermarchaeota in Hydrothermal Sediment.</title>
        <authorList>
            <person name="Zhou Z."/>
            <person name="Liu Y."/>
            <person name="Xu W."/>
            <person name="Pan J."/>
            <person name="Luo Z.H."/>
            <person name="Li M."/>
        </authorList>
    </citation>
    <scope>NUCLEOTIDE SEQUENCE [LARGE SCALE GENOMIC DNA]</scope>
    <source>
        <strain evidence="4">HyVt-26</strain>
    </source>
</reference>
<dbReference type="SUPFAM" id="SSF53955">
    <property type="entry name" value="Lysozyme-like"/>
    <property type="match status" value="1"/>
</dbReference>
<evidence type="ECO:0000256" key="2">
    <source>
        <dbReference type="SAM" id="SignalP"/>
    </source>
</evidence>
<evidence type="ECO:0000313" key="4">
    <source>
        <dbReference type="EMBL" id="HDK37869.1"/>
    </source>
</evidence>
<accession>A0A831NYV2</accession>
<name>A0A831NYV2_9GAMM</name>
<dbReference type="Gene3D" id="1.10.530.10">
    <property type="match status" value="1"/>
</dbReference>
<sequence>MRLPSLPWFLLALPAIALAGGFKHVDHKHWTDKYDHHFRKHSKHYFGPLVNWRWFKAQGIAESGLKPKARSKAGAMGLMQILPSTFEEIRKKNPALLDLKEPKWNIAAGIYYDRYLYDKWKFLGTETRQRLFFAFASYNAGYRRIRKAYNKSAKKLEEVNKWEQVEPYAPGATRHYVKRIRKLMQTTL</sequence>
<dbReference type="AlphaFoldDB" id="A0A831NYV2"/>
<keyword evidence="2" id="KW-0732">Signal</keyword>
<proteinExistence type="inferred from homology"/>
<dbReference type="PANTHER" id="PTHR37423:SF2">
    <property type="entry name" value="MEMBRANE-BOUND LYTIC MUREIN TRANSGLYCOSYLASE C"/>
    <property type="match status" value="1"/>
</dbReference>
<gene>
    <name evidence="4" type="ORF">ENG92_02490</name>
</gene>
<dbReference type="Proteomes" id="UP000885822">
    <property type="component" value="Unassembled WGS sequence"/>
</dbReference>
<feature type="chain" id="PRO_5032339288" evidence="2">
    <location>
        <begin position="20"/>
        <end position="188"/>
    </location>
</feature>
<dbReference type="Pfam" id="PF01464">
    <property type="entry name" value="SLT"/>
    <property type="match status" value="1"/>
</dbReference>
<protein>
    <submittedName>
        <fullName evidence="4">Lytic transglycosylase domain-containing protein</fullName>
    </submittedName>
</protein>
<feature type="domain" description="Transglycosylase SLT" evidence="3">
    <location>
        <begin position="60"/>
        <end position="156"/>
    </location>
</feature>
<evidence type="ECO:0000259" key="3">
    <source>
        <dbReference type="Pfam" id="PF01464"/>
    </source>
</evidence>
<dbReference type="InterPro" id="IPR023346">
    <property type="entry name" value="Lysozyme-like_dom_sf"/>
</dbReference>